<organism evidence="1 2">
    <name type="scientific">Bremia lactucae</name>
    <name type="common">Lettuce downy mildew</name>
    <dbReference type="NCBI Taxonomy" id="4779"/>
    <lineage>
        <taxon>Eukaryota</taxon>
        <taxon>Sar</taxon>
        <taxon>Stramenopiles</taxon>
        <taxon>Oomycota</taxon>
        <taxon>Peronosporomycetes</taxon>
        <taxon>Peronosporales</taxon>
        <taxon>Peronosporaceae</taxon>
        <taxon>Bremia</taxon>
    </lineage>
</organism>
<dbReference type="AlphaFoldDB" id="A0A976IF15"/>
<dbReference type="Proteomes" id="UP000294530">
    <property type="component" value="Unassembled WGS sequence"/>
</dbReference>
<proteinExistence type="predicted"/>
<dbReference type="EMBL" id="SHOA02000016">
    <property type="protein sequence ID" value="TDH69497.1"/>
    <property type="molecule type" value="Genomic_DNA"/>
</dbReference>
<sequence length="60" mass="6881">MSFLVVGSLPGKRSLSKLKSFLRMINSFEYAEKMGIKSSKAKRLLTNMLNHICISMFSYF</sequence>
<reference evidence="1 2" key="1">
    <citation type="journal article" date="2021" name="Genome Biol.">
        <title>AFLAP: assembly-free linkage analysis pipeline using k-mers from genome sequencing data.</title>
        <authorList>
            <person name="Fletcher K."/>
            <person name="Zhang L."/>
            <person name="Gil J."/>
            <person name="Han R."/>
            <person name="Cavanaugh K."/>
            <person name="Michelmore R."/>
        </authorList>
    </citation>
    <scope>NUCLEOTIDE SEQUENCE [LARGE SCALE GENOMIC DNA]</scope>
    <source>
        <strain evidence="1 2">SF5</strain>
    </source>
</reference>
<dbReference type="KEGG" id="blac:94346019"/>
<gene>
    <name evidence="1" type="ORF">CCR75_002250</name>
</gene>
<name>A0A976IF15_BRELC</name>
<keyword evidence="2" id="KW-1185">Reference proteome</keyword>
<comment type="caution">
    <text evidence="1">The sequence shown here is derived from an EMBL/GenBank/DDBJ whole genome shotgun (WGS) entry which is preliminary data.</text>
</comment>
<protein>
    <submittedName>
        <fullName evidence="1">Uncharacterized protein</fullName>
    </submittedName>
</protein>
<evidence type="ECO:0000313" key="2">
    <source>
        <dbReference type="Proteomes" id="UP000294530"/>
    </source>
</evidence>
<evidence type="ECO:0000313" key="1">
    <source>
        <dbReference type="EMBL" id="TDH69497.1"/>
    </source>
</evidence>
<dbReference type="GeneID" id="94346019"/>
<accession>A0A976IF15</accession>
<dbReference type="RefSeq" id="XP_067818996.1">
    <property type="nucleotide sequence ID" value="XM_067960348.1"/>
</dbReference>